<evidence type="ECO:0008006" key="3">
    <source>
        <dbReference type="Google" id="ProtNLM"/>
    </source>
</evidence>
<comment type="caution">
    <text evidence="1">The sequence shown here is derived from an EMBL/GenBank/DDBJ whole genome shotgun (WGS) entry which is preliminary data.</text>
</comment>
<dbReference type="PANTHER" id="PTHR36849:SF1">
    <property type="entry name" value="CYTOPLASMIC PROTEIN"/>
    <property type="match status" value="1"/>
</dbReference>
<sequence>MIKLKRIYEPPGEADGRRILVERLWPRGLSKERAAVGLWLKDVAPSPGLRRWFGHEPDRWPEFKARYRAELAAKEELVAELAQLAGEGTVTFLFAARDEKRNSAVVLKEYIEERLAAGGR</sequence>
<name>A0A1B7LKR0_9FIRM</name>
<evidence type="ECO:0000313" key="1">
    <source>
        <dbReference type="EMBL" id="OAT87149.1"/>
    </source>
</evidence>
<reference evidence="1 2" key="1">
    <citation type="submission" date="2016-04" db="EMBL/GenBank/DDBJ databases">
        <authorList>
            <person name="Evans L.H."/>
            <person name="Alamgir A."/>
            <person name="Owens N."/>
            <person name="Weber N.D."/>
            <person name="Virtaneva K."/>
            <person name="Barbian K."/>
            <person name="Babar A."/>
            <person name="Rosenke K."/>
        </authorList>
    </citation>
    <scope>NUCLEOTIDE SEQUENCE [LARGE SCALE GENOMIC DNA]</scope>
    <source>
        <strain evidence="1 2">LMa1</strain>
    </source>
</reference>
<dbReference type="AlphaFoldDB" id="A0A1B7LKR0"/>
<dbReference type="EMBL" id="LYVF01000002">
    <property type="protein sequence ID" value="OAT87149.1"/>
    <property type="molecule type" value="Genomic_DNA"/>
</dbReference>
<keyword evidence="2" id="KW-1185">Reference proteome</keyword>
<dbReference type="STRING" id="1838280.A6M21_02100"/>
<dbReference type="OrthoDB" id="9790745at2"/>
<evidence type="ECO:0000313" key="2">
    <source>
        <dbReference type="Proteomes" id="UP000078532"/>
    </source>
</evidence>
<gene>
    <name evidence="1" type="ORF">A6M21_02100</name>
</gene>
<protein>
    <recommendedName>
        <fullName evidence="3">MarR family transcriptional regulator</fullName>
    </recommendedName>
</protein>
<accession>A0A1B7LKR0</accession>
<dbReference type="RefSeq" id="WP_066665979.1">
    <property type="nucleotide sequence ID" value="NZ_LYVF01000002.1"/>
</dbReference>
<proteinExistence type="predicted"/>
<dbReference type="PANTHER" id="PTHR36849">
    <property type="entry name" value="CYTOPLASMIC PROTEIN-RELATED"/>
    <property type="match status" value="1"/>
</dbReference>
<organism evidence="1 2">
    <name type="scientific">Desulfotomaculum copahuensis</name>
    <dbReference type="NCBI Taxonomy" id="1838280"/>
    <lineage>
        <taxon>Bacteria</taxon>
        <taxon>Bacillati</taxon>
        <taxon>Bacillota</taxon>
        <taxon>Clostridia</taxon>
        <taxon>Eubacteriales</taxon>
        <taxon>Desulfotomaculaceae</taxon>
        <taxon>Desulfotomaculum</taxon>
    </lineage>
</organism>
<dbReference type="Pfam" id="PF22752">
    <property type="entry name" value="DUF488-N3i"/>
    <property type="match status" value="1"/>
</dbReference>
<dbReference type="Proteomes" id="UP000078532">
    <property type="component" value="Unassembled WGS sequence"/>
</dbReference>
<dbReference type="InterPro" id="IPR052552">
    <property type="entry name" value="YeaO-like"/>
</dbReference>